<comment type="function">
    <text evidence="12">Dol-P-Glc:Glc(2)Man(9)GlcNAc(2)-PP-Dol alpha-1,2-glucosyltransferase that operates in the biosynthetic pathway of dolichol-linked oligosaccharides, the glycan precursors employed in protein asparagine (N)-glycosylation. The assembly of dolichol-linked oligosaccharides begins on the cytosolic side of the endoplasmic reticulum membrane and finishes in its lumen. The sequential addition of sugars to dolichol pyrophosphate produces dolichol-linked oligosaccharides containing fourteen sugars, including two GlcNAcs, nine mannoses and three glucoses. Once assembled, the oligosaccharide is transferred from the lipid to nascent proteins by oligosaccharyltransferases. In the lumen of the endoplasmic reticulum, adds the third and last glucose residue from dolichyl phosphate glucose (Dol-P-Glc) onto the lipid-linked oligosaccharide intermediate Glc(2)Man(9)GlcNAc(2)-PP-Dol to produce Glc(3)Man(9)GlcNAc(2)-PP-Dol.</text>
</comment>
<keyword evidence="11 14" id="KW-0472">Membrane</keyword>
<dbReference type="GO" id="GO:0006488">
    <property type="term" value="P:dolichol-linked oligosaccharide biosynthetic process"/>
    <property type="evidence" value="ECO:0007669"/>
    <property type="project" value="UniProtKB-UniRule"/>
</dbReference>
<dbReference type="PANTHER" id="PTHR12989:SF10">
    <property type="entry name" value="DOL-P-GLC:GLC(2)MAN(9)GLCNAC(2)-PP-DOL ALPHA-1,2-GLUCOSYLTRANSFERASE-RELATED"/>
    <property type="match status" value="1"/>
</dbReference>
<dbReference type="GO" id="GO:0005789">
    <property type="term" value="C:endoplasmic reticulum membrane"/>
    <property type="evidence" value="ECO:0007669"/>
    <property type="project" value="UniProtKB-SubCell"/>
</dbReference>
<dbReference type="Pfam" id="PF04922">
    <property type="entry name" value="DIE2_ALG10"/>
    <property type="match status" value="2"/>
</dbReference>
<dbReference type="PIRSF" id="PIRSF028810">
    <property type="entry name" value="Alpha1_2_glucosyltferase_Alg10"/>
    <property type="match status" value="1"/>
</dbReference>
<evidence type="ECO:0000313" key="16">
    <source>
        <dbReference type="EMBL" id="VAH49332.1"/>
    </source>
</evidence>
<feature type="transmembrane region" description="Helical" evidence="14">
    <location>
        <begin position="424"/>
        <end position="443"/>
    </location>
</feature>
<feature type="transmembrane region" description="Helical" evidence="14">
    <location>
        <begin position="381"/>
        <end position="404"/>
    </location>
</feature>
<evidence type="ECO:0000256" key="15">
    <source>
        <dbReference type="SAM" id="SignalP"/>
    </source>
</evidence>
<evidence type="ECO:0000256" key="1">
    <source>
        <dbReference type="ARBA" id="ARBA00004477"/>
    </source>
</evidence>
<comment type="caution">
    <text evidence="14">Lacks conserved residue(s) required for the propagation of feature annotation.</text>
</comment>
<keyword evidence="15" id="KW-0732">Signal</keyword>
<evidence type="ECO:0000256" key="13">
    <source>
        <dbReference type="ARBA" id="ARBA00048064"/>
    </source>
</evidence>
<evidence type="ECO:0000256" key="9">
    <source>
        <dbReference type="ARBA" id="ARBA00022824"/>
    </source>
</evidence>
<feature type="transmembrane region" description="Helical" evidence="14">
    <location>
        <begin position="98"/>
        <end position="119"/>
    </location>
</feature>
<protein>
    <recommendedName>
        <fullName evidence="5 14">Dol-P-Glc:Glc(2)Man(9)GlcNAc(2)-PP-Dol alpha-1,2-glucosyltransferase</fullName>
        <ecNumber evidence="4 14">2.4.1.256</ecNumber>
    </recommendedName>
</protein>
<evidence type="ECO:0000256" key="3">
    <source>
        <dbReference type="ARBA" id="ARBA00010600"/>
    </source>
</evidence>
<dbReference type="EC" id="2.4.1.256" evidence="4 14"/>
<dbReference type="InterPro" id="IPR016900">
    <property type="entry name" value="Alg10"/>
</dbReference>
<feature type="transmembrane region" description="Helical" evidence="14">
    <location>
        <begin position="310"/>
        <end position="333"/>
    </location>
</feature>
<evidence type="ECO:0000313" key="17">
    <source>
        <dbReference type="Proteomes" id="UP000324705"/>
    </source>
</evidence>
<evidence type="ECO:0000256" key="14">
    <source>
        <dbReference type="PIRNR" id="PIRNR028810"/>
    </source>
</evidence>
<evidence type="ECO:0000256" key="12">
    <source>
        <dbReference type="ARBA" id="ARBA00044727"/>
    </source>
</evidence>
<feature type="chain" id="PRO_5040327203" description="Dol-P-Glc:Glc(2)Man(9)GlcNAc(2)-PP-Dol alpha-1,2-glucosyltransferase" evidence="15">
    <location>
        <begin position="20"/>
        <end position="460"/>
    </location>
</feature>
<feature type="transmembrane region" description="Helical" evidence="14">
    <location>
        <begin position="59"/>
        <end position="78"/>
    </location>
</feature>
<reference evidence="16 17" key="1">
    <citation type="submission" date="2017-09" db="EMBL/GenBank/DDBJ databases">
        <authorList>
            <consortium name="International Durum Wheat Genome Sequencing Consortium (IDWGSC)"/>
            <person name="Milanesi L."/>
        </authorList>
    </citation>
    <scope>NUCLEOTIDE SEQUENCE [LARGE SCALE GENOMIC DNA]</scope>
    <source>
        <strain evidence="17">cv. Svevo</strain>
    </source>
</reference>
<dbReference type="Gramene" id="TRITD2Bv1G179820.3">
    <property type="protein sequence ID" value="TRITD2Bv1G179820.3"/>
    <property type="gene ID" value="TRITD2Bv1G179820"/>
</dbReference>
<comment type="similarity">
    <text evidence="3 14">Belongs to the ALG10 glucosyltransferase family.</text>
</comment>
<evidence type="ECO:0000256" key="7">
    <source>
        <dbReference type="ARBA" id="ARBA00022679"/>
    </source>
</evidence>
<evidence type="ECO:0000256" key="2">
    <source>
        <dbReference type="ARBA" id="ARBA00004922"/>
    </source>
</evidence>
<keyword evidence="6 14" id="KW-0328">Glycosyltransferase</keyword>
<organism evidence="16 17">
    <name type="scientific">Triticum turgidum subsp. durum</name>
    <name type="common">Durum wheat</name>
    <name type="synonym">Triticum durum</name>
    <dbReference type="NCBI Taxonomy" id="4567"/>
    <lineage>
        <taxon>Eukaryota</taxon>
        <taxon>Viridiplantae</taxon>
        <taxon>Streptophyta</taxon>
        <taxon>Embryophyta</taxon>
        <taxon>Tracheophyta</taxon>
        <taxon>Spermatophyta</taxon>
        <taxon>Magnoliopsida</taxon>
        <taxon>Liliopsida</taxon>
        <taxon>Poales</taxon>
        <taxon>Poaceae</taxon>
        <taxon>BOP clade</taxon>
        <taxon>Pooideae</taxon>
        <taxon>Triticodae</taxon>
        <taxon>Triticeae</taxon>
        <taxon>Triticinae</taxon>
        <taxon>Triticum</taxon>
    </lineage>
</organism>
<keyword evidence="8 14" id="KW-0812">Transmembrane</keyword>
<comment type="subcellular location">
    <subcellularLocation>
        <location evidence="1">Endoplasmic reticulum membrane</location>
        <topology evidence="1">Multi-pass membrane protein</topology>
    </subcellularLocation>
</comment>
<dbReference type="PANTHER" id="PTHR12989">
    <property type="entry name" value="ALPHA-1,2-GLUCOSYLTRANSFERASE ALG10"/>
    <property type="match status" value="1"/>
</dbReference>
<evidence type="ECO:0000256" key="8">
    <source>
        <dbReference type="ARBA" id="ARBA00022692"/>
    </source>
</evidence>
<feature type="signal peptide" evidence="15">
    <location>
        <begin position="1"/>
        <end position="19"/>
    </location>
</feature>
<evidence type="ECO:0000256" key="10">
    <source>
        <dbReference type="ARBA" id="ARBA00022989"/>
    </source>
</evidence>
<dbReference type="EMBL" id="LT934114">
    <property type="protein sequence ID" value="VAH49332.1"/>
    <property type="molecule type" value="Genomic_DNA"/>
</dbReference>
<name>A0A9R1PTK2_TRITD</name>
<feature type="transmembrane region" description="Helical" evidence="14">
    <location>
        <begin position="166"/>
        <end position="192"/>
    </location>
</feature>
<feature type="transmembrane region" description="Helical" evidence="14">
    <location>
        <begin position="353"/>
        <end position="374"/>
    </location>
</feature>
<keyword evidence="9" id="KW-0256">Endoplasmic reticulum</keyword>
<dbReference type="Proteomes" id="UP000324705">
    <property type="component" value="Chromosome 2B"/>
</dbReference>
<dbReference type="GO" id="GO:0106073">
    <property type="term" value="F:dolichyl pyrophosphate Glc2Man9GlcNAc2 alpha-1,2-glucosyltransferase activity"/>
    <property type="evidence" value="ECO:0007669"/>
    <property type="project" value="UniProtKB-UniRule"/>
</dbReference>
<feature type="transmembrane region" description="Helical" evidence="14">
    <location>
        <begin position="270"/>
        <end position="289"/>
    </location>
</feature>
<keyword evidence="7" id="KW-0808">Transferase</keyword>
<proteinExistence type="inferred from homology"/>
<gene>
    <name evidence="16" type="ORF">TRITD_2Bv1G179820</name>
</gene>
<evidence type="ECO:0000256" key="5">
    <source>
        <dbReference type="ARBA" id="ARBA00018512"/>
    </source>
</evidence>
<comment type="pathway">
    <text evidence="2">Protein modification; protein glycosylation.</text>
</comment>
<keyword evidence="10 14" id="KW-1133">Transmembrane helix</keyword>
<accession>A0A9R1PTK2</accession>
<evidence type="ECO:0000256" key="4">
    <source>
        <dbReference type="ARBA" id="ARBA00011967"/>
    </source>
</evidence>
<comment type="catalytic activity">
    <reaction evidence="13">
        <text>an alpha-D-Glc-(1-&gt;3)-alpha-D-Glc-(1-&gt;3)-alpha-D-Man-(1-&gt;2)-alpha-D-Man-(1-&gt;2)-alpha-D-Man-(1-&gt;3)-[alpha-D-Man-(1-&gt;2)-alpha-D-Man-(1-&gt;3)-[alpha-D-Man-(1-&gt;2)-alpha-D-Man-(1-&gt;6)]-alpha-D-Man-(1-&gt;6)]-beta-D-Man-(1-&gt;4)-beta-D-GlcNAc-(1-&gt;4)-alpha-D-GlcNAc-diphospho-di-trans,poly-cis-dolichol + a di-trans,poly-cis-dolichyl beta-D-glucosyl phosphate = a alpha-D-Glc-(1-&gt;2)-alpha-D-Glc-(1-&gt;3)-alpha-D-Glc-(1-&gt;3)-alpha-D-Man-(1-&gt;2)-alpha-D-Man-(1-&gt;2)-alpha-D-Man-(1-&gt;3)-[alpha-D-Man-(1-&gt;2)-alpha-D-Man-(1-&gt;3)-[alpha-D-Man-(1-&gt;2)-alpha-D-Man-(1-&gt;6)]-alpha-D-Man-(1-&gt;6)]-beta-D-Man-(1-&gt;4)-beta-D-GlcNAc-(1-&gt;4)-alpha-D-GlcNAc-diphospho-di-trans,poly-cis-dolichol + a di-trans,poly-cis-dolichyl phosphate + H(+)</text>
        <dbReference type="Rhea" id="RHEA:29543"/>
        <dbReference type="Rhea" id="RHEA-COMP:19498"/>
        <dbReference type="Rhea" id="RHEA-COMP:19502"/>
        <dbReference type="Rhea" id="RHEA-COMP:19512"/>
        <dbReference type="Rhea" id="RHEA-COMP:19522"/>
        <dbReference type="ChEBI" id="CHEBI:15378"/>
        <dbReference type="ChEBI" id="CHEBI:57525"/>
        <dbReference type="ChEBI" id="CHEBI:57683"/>
        <dbReference type="ChEBI" id="CHEBI:132522"/>
        <dbReference type="ChEBI" id="CHEBI:132523"/>
        <dbReference type="EC" id="2.4.1.256"/>
    </reaction>
    <physiologicalReaction direction="left-to-right" evidence="13">
        <dbReference type="Rhea" id="RHEA:29544"/>
    </physiologicalReaction>
</comment>
<evidence type="ECO:0000256" key="6">
    <source>
        <dbReference type="ARBA" id="ARBA00022676"/>
    </source>
</evidence>
<keyword evidence="17" id="KW-1185">Reference proteome</keyword>
<evidence type="ECO:0000256" key="11">
    <source>
        <dbReference type="ARBA" id="ARBA00023136"/>
    </source>
</evidence>
<sequence length="460" mass="51552">MGRLAVAAAVAAWAIPIAALVDSIVPDPYMDEIFHVPQAQQYCRGDFLTWDPMITTPPGLYYISLAYVASLFPSAWAIKVAEAFDPLCTTALLRSTNVIMAMVCGILVHDLLLCIKPGIGKTKATAYAILVALYPVHWFFTFLYYTDVASLAAVLAMYLSCLKKRFWVSALFGALSILFRQTNVIWMIFFAANGAIAYVQDLSLSDCLSDENSEPTNKSRTEVSDRDSKVSALGLRRRRTNHPISKRGVVSGSTKLHTSAKEAHVVSPHFAQLLYFGLVSATALLPWHFTPGRVSDLFHWCRKNKTFSSLAMLIALGLGFGAVHLFSIAHPYLLADNRHYTFYIWRKVIQAHWMMKYILVPLYMYSWFSVINILGKSQPRVWVVSFVFSVALVLVPAPLVEFRYYTIPLVILVLNSPVISNGKLLALGSAYAAVDLFTLVMFLSRPFHWGHEPGTQRFMW</sequence>
<dbReference type="AlphaFoldDB" id="A0A9R1PTK2"/>